<feature type="compositionally biased region" description="Basic and acidic residues" evidence="1">
    <location>
        <begin position="306"/>
        <end position="315"/>
    </location>
</feature>
<feature type="compositionally biased region" description="Basic residues" evidence="1">
    <location>
        <begin position="975"/>
        <end position="984"/>
    </location>
</feature>
<feature type="compositionally biased region" description="Polar residues" evidence="1">
    <location>
        <begin position="384"/>
        <end position="407"/>
    </location>
</feature>
<dbReference type="OrthoDB" id="2803783at2759"/>
<dbReference type="EMBL" id="KN817610">
    <property type="protein sequence ID" value="KJA17055.1"/>
    <property type="molecule type" value="Genomic_DNA"/>
</dbReference>
<organism evidence="2 3">
    <name type="scientific">Hypholoma sublateritium (strain FD-334 SS-4)</name>
    <dbReference type="NCBI Taxonomy" id="945553"/>
    <lineage>
        <taxon>Eukaryota</taxon>
        <taxon>Fungi</taxon>
        <taxon>Dikarya</taxon>
        <taxon>Basidiomycota</taxon>
        <taxon>Agaricomycotina</taxon>
        <taxon>Agaricomycetes</taxon>
        <taxon>Agaricomycetidae</taxon>
        <taxon>Agaricales</taxon>
        <taxon>Agaricineae</taxon>
        <taxon>Strophariaceae</taxon>
        <taxon>Hypholoma</taxon>
    </lineage>
</organism>
<dbReference type="STRING" id="945553.A0A0D2P9K8"/>
<feature type="region of interest" description="Disordered" evidence="1">
    <location>
        <begin position="973"/>
        <end position="997"/>
    </location>
</feature>
<dbReference type="OMA" id="ICALTRW"/>
<protein>
    <submittedName>
        <fullName evidence="2">Uncharacterized protein</fullName>
    </submittedName>
</protein>
<dbReference type="AlphaFoldDB" id="A0A0D2P9K8"/>
<feature type="compositionally biased region" description="Low complexity" evidence="1">
    <location>
        <begin position="344"/>
        <end position="357"/>
    </location>
</feature>
<dbReference type="Proteomes" id="UP000054270">
    <property type="component" value="Unassembled WGS sequence"/>
</dbReference>
<feature type="region of interest" description="Disordered" evidence="1">
    <location>
        <begin position="332"/>
        <end position="421"/>
    </location>
</feature>
<sequence length="997" mass="107489">MSPHRWTTPAQLEFLESKQADYLTSKAKGLGAEEFYRVLFEDFFKRWPEQTNESAERALLPVAYNKKKKPKKLAVVKIYENHKDWRDSRKRQIKQWYANHPIGIWHRAGKVPKVVLSINPIIPRAPTEVQVYSTLYFDDRVRAEAQADPLYKNCNLQLSINNKYAAAKYEHESAEIKKEVRRVKEERTAEIKADRDVQYLEEGEKGERSPEHYQGSIDKLPMIIKDFLQQICALTRWQSTFWAGGPSPEDGGDIKTISIHSCTNEEGLSFGDYLTRFDDGGLKQFSQFLHRVYPSEARKTRALPSDFKDGESEKTDSEDDDVVGKVRMDVHTHSSASGTVNPGATAMSASSSETTNSDAKASSSQASGALGMGGSVSGAVDTTMRASGSGTGNLGATSTMPAPTTEHQLFDGRTGGTGSSEGSFGNVPSFNTSMDLLGLMGDASGIPQPVTDNSSMFDGWGNFLIGGQTHAPQNWNGVTGSSGSAQNTQGWIFPGAMTMPPTDASLGYGPNNFMFEDINRSPPYSFVPDAMYGDSVYPTPSSYNAPNIPGNAAPPLRLLNTPGPASLNTPTLVLGTPVPQYTAVVPVSLNVPAPALLNTPTPALVDVPGAQPHVPPVPTFLVTPNILAPQPHNLSPSVSLDSPAPLPSNASTLTPLNGAAHVPVGALAQPVAANMSSRVPDTHSTLVLFKEPIPPVAAAASITSAEAASTTPPIGTGAGTPSGETSKGTPHIPDTADAAAASKPLESNPASRRDDSMEDADPASSANVNPPLAVTVSDAVTDSTSQPSAGPSRAQDRSLRTRQAKSILSMWLPKIGQTFLQGVVDLEAWQLFLQDWFAFELEVGATNTTAHRLPTSELRPSALNTWMQKRAYDQVPAGAKTPDYANQWIAWWNGIQPMWRRSDNPNSLPLPISAAKGGDNIDSLKKTGPCGLGLVIFGLAWWAHLASTDSRWRMAVDDMHNCIKLYVRDDSPKRVMGRSGKRKDKAAAEGNKRQRTK</sequence>
<feature type="compositionally biased region" description="Polar residues" evidence="1">
    <location>
        <begin position="333"/>
        <end position="342"/>
    </location>
</feature>
<proteinExistence type="predicted"/>
<reference evidence="3" key="1">
    <citation type="submission" date="2014-04" db="EMBL/GenBank/DDBJ databases">
        <title>Evolutionary Origins and Diversification of the Mycorrhizal Mutualists.</title>
        <authorList>
            <consortium name="DOE Joint Genome Institute"/>
            <consortium name="Mycorrhizal Genomics Consortium"/>
            <person name="Kohler A."/>
            <person name="Kuo A."/>
            <person name="Nagy L.G."/>
            <person name="Floudas D."/>
            <person name="Copeland A."/>
            <person name="Barry K.W."/>
            <person name="Cichocki N."/>
            <person name="Veneault-Fourrey C."/>
            <person name="LaButti K."/>
            <person name="Lindquist E.A."/>
            <person name="Lipzen A."/>
            <person name="Lundell T."/>
            <person name="Morin E."/>
            <person name="Murat C."/>
            <person name="Riley R."/>
            <person name="Ohm R."/>
            <person name="Sun H."/>
            <person name="Tunlid A."/>
            <person name="Henrissat B."/>
            <person name="Grigoriev I.V."/>
            <person name="Hibbett D.S."/>
            <person name="Martin F."/>
        </authorList>
    </citation>
    <scope>NUCLEOTIDE SEQUENCE [LARGE SCALE GENOMIC DNA]</scope>
    <source>
        <strain evidence="3">FD-334 SS-4</strain>
    </source>
</reference>
<gene>
    <name evidence="2" type="ORF">HYPSUDRAFT_206511</name>
</gene>
<keyword evidence="3" id="KW-1185">Reference proteome</keyword>
<accession>A0A0D2P9K8</accession>
<feature type="compositionally biased region" description="Polar residues" evidence="1">
    <location>
        <begin position="358"/>
        <end position="367"/>
    </location>
</feature>
<feature type="compositionally biased region" description="Basic and acidic residues" evidence="1">
    <location>
        <begin position="985"/>
        <end position="997"/>
    </location>
</feature>
<feature type="compositionally biased region" description="Polar residues" evidence="1">
    <location>
        <begin position="778"/>
        <end position="789"/>
    </location>
</feature>
<feature type="compositionally biased region" description="Low complexity" evidence="1">
    <location>
        <begin position="704"/>
        <end position="723"/>
    </location>
</feature>
<name>A0A0D2P9K8_HYPSF</name>
<evidence type="ECO:0000256" key="1">
    <source>
        <dbReference type="SAM" id="MobiDB-lite"/>
    </source>
</evidence>
<feature type="region of interest" description="Disordered" evidence="1">
    <location>
        <begin position="704"/>
        <end position="800"/>
    </location>
</feature>
<feature type="region of interest" description="Disordered" evidence="1">
    <location>
        <begin position="303"/>
        <end position="322"/>
    </location>
</feature>
<evidence type="ECO:0000313" key="2">
    <source>
        <dbReference type="EMBL" id="KJA17055.1"/>
    </source>
</evidence>
<evidence type="ECO:0000313" key="3">
    <source>
        <dbReference type="Proteomes" id="UP000054270"/>
    </source>
</evidence>